<keyword evidence="6" id="KW-1185">Reference proteome</keyword>
<organism evidence="5 6">
    <name type="scientific">Leucosporidium creatinivorum</name>
    <dbReference type="NCBI Taxonomy" id="106004"/>
    <lineage>
        <taxon>Eukaryota</taxon>
        <taxon>Fungi</taxon>
        <taxon>Dikarya</taxon>
        <taxon>Basidiomycota</taxon>
        <taxon>Pucciniomycotina</taxon>
        <taxon>Microbotryomycetes</taxon>
        <taxon>Leucosporidiales</taxon>
        <taxon>Leucosporidium</taxon>
    </lineage>
</organism>
<evidence type="ECO:0000256" key="1">
    <source>
        <dbReference type="ARBA" id="ARBA00022801"/>
    </source>
</evidence>
<dbReference type="InterPro" id="IPR052369">
    <property type="entry name" value="UG_Glycosaminoglycan_Hydrolase"/>
</dbReference>
<keyword evidence="1" id="KW-0378">Hydrolase</keyword>
<evidence type="ECO:0000256" key="4">
    <source>
        <dbReference type="SAM" id="SignalP"/>
    </source>
</evidence>
<proteinExistence type="inferred from homology"/>
<evidence type="ECO:0000256" key="3">
    <source>
        <dbReference type="SAM" id="MobiDB-lite"/>
    </source>
</evidence>
<sequence length="464" mass="49207">MLVRSSLIAVAGLSTALAAAVPSQLFDQAVYSKLSATAALSATAWPEYTASNGSWATFDDSDWTTAFLPSTFYALNHRHTVLCPATTPSSTNGSDVDWLVLARTWSAPIFSPSLSLEEAWVHDVGFSSWVASAELALGANETAQATLMQEAEYLASRFSSIVGCTRSWDRGDGDFEVIIDNMMNLQLLVHAAEISGNGTYLEMATSHANKTLTNQIREDGSSFHVIDYSPTTGDVQWSGTAQGYSNSSTWSRGQAWGVNGFALMYNATKDITYLDTSRRMASYFVDHLPDVGVSYWDFDAPLPSTLDTSASLIASSALLLISSLESSLSNSTGAQFYSDAAVTLLSNIVEQGVTEWEGASLVGNGTVNNRADPPNNNTGIIYGDYYFIEAGNQLLSLGLANCTDGSPAVGSSSASSGSSSGGSSTVSCASSPSSSSTPSSRASHLRPPSLARWLSNARRSWMDL</sequence>
<keyword evidence="4" id="KW-0732">Signal</keyword>
<name>A0A1Y2G3F5_9BASI</name>
<dbReference type="GO" id="GO:0052757">
    <property type="term" value="F:chondroitin hydrolase activity"/>
    <property type="evidence" value="ECO:0007669"/>
    <property type="project" value="TreeGrafter"/>
</dbReference>
<dbReference type="EMBL" id="MCGR01000001">
    <property type="protein sequence ID" value="ORY92481.1"/>
    <property type="molecule type" value="Genomic_DNA"/>
</dbReference>
<dbReference type="PANTHER" id="PTHR36845:SF1">
    <property type="entry name" value="HYDROLASE, PUTATIVE (AFU_ORTHOLOGUE AFUA_7G05090)-RELATED"/>
    <property type="match status" value="1"/>
</dbReference>
<dbReference type="InterPro" id="IPR012341">
    <property type="entry name" value="6hp_glycosidase-like_sf"/>
</dbReference>
<accession>A0A1Y2G3F5</accession>
<dbReference type="GO" id="GO:0000272">
    <property type="term" value="P:polysaccharide catabolic process"/>
    <property type="evidence" value="ECO:0007669"/>
    <property type="project" value="TreeGrafter"/>
</dbReference>
<dbReference type="AlphaFoldDB" id="A0A1Y2G3F5"/>
<evidence type="ECO:0000313" key="6">
    <source>
        <dbReference type="Proteomes" id="UP000193467"/>
    </source>
</evidence>
<dbReference type="Gene3D" id="1.50.10.10">
    <property type="match status" value="1"/>
</dbReference>
<dbReference type="SUPFAM" id="SSF48208">
    <property type="entry name" value="Six-hairpin glycosidases"/>
    <property type="match status" value="1"/>
</dbReference>
<gene>
    <name evidence="5" type="ORF">BCR35DRAFT_297909</name>
</gene>
<feature type="chain" id="PRO_5010991872" evidence="4">
    <location>
        <begin position="19"/>
        <end position="464"/>
    </location>
</feature>
<feature type="signal peptide" evidence="4">
    <location>
        <begin position="1"/>
        <end position="18"/>
    </location>
</feature>
<evidence type="ECO:0000313" key="5">
    <source>
        <dbReference type="EMBL" id="ORY92481.1"/>
    </source>
</evidence>
<keyword evidence="5" id="KW-0326">Glycosidase</keyword>
<dbReference type="PANTHER" id="PTHR36845">
    <property type="entry name" value="HYDROLASE, PUTATIVE (AFU_ORTHOLOGUE AFUA_7G05090)-RELATED"/>
    <property type="match status" value="1"/>
</dbReference>
<feature type="compositionally biased region" description="Low complexity" evidence="3">
    <location>
        <begin position="408"/>
        <end position="440"/>
    </location>
</feature>
<dbReference type="InParanoid" id="A0A1Y2G3F5"/>
<evidence type="ECO:0000256" key="2">
    <source>
        <dbReference type="ARBA" id="ARBA00038358"/>
    </source>
</evidence>
<dbReference type="STRING" id="106004.A0A1Y2G3F5"/>
<feature type="region of interest" description="Disordered" evidence="3">
    <location>
        <begin position="408"/>
        <end position="447"/>
    </location>
</feature>
<reference evidence="5 6" key="1">
    <citation type="submission" date="2016-07" db="EMBL/GenBank/DDBJ databases">
        <title>Pervasive Adenine N6-methylation of Active Genes in Fungi.</title>
        <authorList>
            <consortium name="DOE Joint Genome Institute"/>
            <person name="Mondo S.J."/>
            <person name="Dannebaum R.O."/>
            <person name="Kuo R.C."/>
            <person name="Labutti K."/>
            <person name="Haridas S."/>
            <person name="Kuo A."/>
            <person name="Salamov A."/>
            <person name="Ahrendt S.R."/>
            <person name="Lipzen A."/>
            <person name="Sullivan W."/>
            <person name="Andreopoulos W.B."/>
            <person name="Clum A."/>
            <person name="Lindquist E."/>
            <person name="Daum C."/>
            <person name="Ramamoorthy G.K."/>
            <person name="Gryganskyi A."/>
            <person name="Culley D."/>
            <person name="Magnuson J.K."/>
            <person name="James T.Y."/>
            <person name="O'Malley M.A."/>
            <person name="Stajich J.E."/>
            <person name="Spatafora J.W."/>
            <person name="Visel A."/>
            <person name="Grigoriev I.V."/>
        </authorList>
    </citation>
    <scope>NUCLEOTIDE SEQUENCE [LARGE SCALE GENOMIC DNA]</scope>
    <source>
        <strain evidence="5 6">62-1032</strain>
    </source>
</reference>
<dbReference type="OrthoDB" id="2317065at2759"/>
<dbReference type="Proteomes" id="UP000193467">
    <property type="component" value="Unassembled WGS sequence"/>
</dbReference>
<comment type="similarity">
    <text evidence="2">Belongs to the glycosyl hydrolase 88 family.</text>
</comment>
<dbReference type="InterPro" id="IPR008928">
    <property type="entry name" value="6-hairpin_glycosidase_sf"/>
</dbReference>
<protein>
    <submittedName>
        <fullName evidence="5">Six-hairpin glycosidase-like protein</fullName>
    </submittedName>
</protein>
<comment type="caution">
    <text evidence="5">The sequence shown here is derived from an EMBL/GenBank/DDBJ whole genome shotgun (WGS) entry which is preliminary data.</text>
</comment>